<reference evidence="2 3" key="1">
    <citation type="journal article" date="2018" name="MBio">
        <title>Comparative Genomics Reveals the Core Gene Toolbox for the Fungus-Insect Symbiosis.</title>
        <authorList>
            <person name="Wang Y."/>
            <person name="Stata M."/>
            <person name="Wang W."/>
            <person name="Stajich J.E."/>
            <person name="White M.M."/>
            <person name="Moncalvo J.M."/>
        </authorList>
    </citation>
    <scope>NUCLEOTIDE SEQUENCE [LARGE SCALE GENOMIC DNA]</scope>
    <source>
        <strain evidence="2 3">SWE-8-4</strain>
    </source>
</reference>
<evidence type="ECO:0000313" key="3">
    <source>
        <dbReference type="Proteomes" id="UP000245383"/>
    </source>
</evidence>
<dbReference type="Proteomes" id="UP000245383">
    <property type="component" value="Unassembled WGS sequence"/>
</dbReference>
<protein>
    <submittedName>
        <fullName evidence="2">Uncharacterized protein</fullName>
    </submittedName>
</protein>
<dbReference type="EMBL" id="MBFR01000237">
    <property type="protein sequence ID" value="PVU90832.1"/>
    <property type="molecule type" value="Genomic_DNA"/>
</dbReference>
<accession>A0A2T9YER8</accession>
<feature type="region of interest" description="Disordered" evidence="1">
    <location>
        <begin position="192"/>
        <end position="236"/>
    </location>
</feature>
<evidence type="ECO:0000256" key="1">
    <source>
        <dbReference type="SAM" id="MobiDB-lite"/>
    </source>
</evidence>
<organism evidence="2 3">
    <name type="scientific">Smittium simulii</name>
    <dbReference type="NCBI Taxonomy" id="133385"/>
    <lineage>
        <taxon>Eukaryota</taxon>
        <taxon>Fungi</taxon>
        <taxon>Fungi incertae sedis</taxon>
        <taxon>Zoopagomycota</taxon>
        <taxon>Kickxellomycotina</taxon>
        <taxon>Harpellomycetes</taxon>
        <taxon>Harpellales</taxon>
        <taxon>Legeriomycetaceae</taxon>
        <taxon>Smittium</taxon>
    </lineage>
</organism>
<feature type="compositionally biased region" description="Basic residues" evidence="1">
    <location>
        <begin position="217"/>
        <end position="236"/>
    </location>
</feature>
<proteinExistence type="predicted"/>
<sequence length="236" mass="26107">MVVVPGTNSKKDSMLEQESDSELGSEAALLAAYNKLLQNSLQLEETHSTKDVIEEGEGDKQHELHSTGLEFSLFSNSKPLYVTTAIQETVVVRVEKPEDYEIMESDKRTSQLKQSVLDAQCILAEAKIPQPSCFAAKKVITVNSAGIITAGLAASDCKPLSRSAKRNHMRKATNRKAQALNKETHAAEVLGRLKNPNSWGRIPKSEKSQVLGQLKCNQKRKPKYAPKSNKKYKQTN</sequence>
<dbReference type="Pfam" id="PF09428">
    <property type="entry name" value="DUF2011"/>
    <property type="match status" value="1"/>
</dbReference>
<dbReference type="AlphaFoldDB" id="A0A2T9YER8"/>
<keyword evidence="3" id="KW-1185">Reference proteome</keyword>
<dbReference type="OrthoDB" id="10673473at2759"/>
<evidence type="ECO:0000313" key="2">
    <source>
        <dbReference type="EMBL" id="PVU90832.1"/>
    </source>
</evidence>
<name>A0A2T9YER8_9FUNG</name>
<comment type="caution">
    <text evidence="2">The sequence shown here is derived from an EMBL/GenBank/DDBJ whole genome shotgun (WGS) entry which is preliminary data.</text>
</comment>
<gene>
    <name evidence="2" type="ORF">BB561_004698</name>
</gene>
<dbReference type="InterPro" id="IPR018555">
    <property type="entry name" value="C630.06c-like"/>
</dbReference>
<feature type="region of interest" description="Disordered" evidence="1">
    <location>
        <begin position="1"/>
        <end position="20"/>
    </location>
</feature>